<dbReference type="GO" id="GO:0003677">
    <property type="term" value="F:DNA binding"/>
    <property type="evidence" value="ECO:0007669"/>
    <property type="project" value="InterPro"/>
</dbReference>
<dbReference type="GO" id="GO:0006313">
    <property type="term" value="P:DNA transposition"/>
    <property type="evidence" value="ECO:0007669"/>
    <property type="project" value="InterPro"/>
</dbReference>
<dbReference type="PANTHER" id="PTHR33055">
    <property type="entry name" value="TRANSPOSASE FOR INSERTION SEQUENCE ELEMENT IS1111A"/>
    <property type="match status" value="1"/>
</dbReference>
<evidence type="ECO:0000313" key="3">
    <source>
        <dbReference type="EMBL" id="GAG05985.1"/>
    </source>
</evidence>
<comment type="caution">
    <text evidence="3">The sequence shown here is derived from an EMBL/GenBank/DDBJ whole genome shotgun (WGS) entry which is preliminary data.</text>
</comment>
<protein>
    <recommendedName>
        <fullName evidence="2">Transposase IS116/IS110/IS902 C-terminal domain-containing protein</fullName>
    </recommendedName>
</protein>
<dbReference type="Pfam" id="PF02371">
    <property type="entry name" value="Transposase_20"/>
    <property type="match status" value="1"/>
</dbReference>
<organism evidence="3">
    <name type="scientific">marine sediment metagenome</name>
    <dbReference type="NCBI Taxonomy" id="412755"/>
    <lineage>
        <taxon>unclassified sequences</taxon>
        <taxon>metagenomes</taxon>
        <taxon>ecological metagenomes</taxon>
    </lineage>
</organism>
<dbReference type="InterPro" id="IPR003346">
    <property type="entry name" value="Transposase_20"/>
</dbReference>
<accession>X0UK96</accession>
<dbReference type="EMBL" id="BARS01026919">
    <property type="protein sequence ID" value="GAG05985.1"/>
    <property type="molecule type" value="Genomic_DNA"/>
</dbReference>
<dbReference type="PANTHER" id="PTHR33055:SF17">
    <property type="entry name" value="THIRD ORF IN TRANSPOSON ISC1491"/>
    <property type="match status" value="1"/>
</dbReference>
<dbReference type="AlphaFoldDB" id="X0UK96"/>
<proteinExistence type="predicted"/>
<sequence length="157" mass="17386">MRLKTVPGFGLILAHVLAAEIGKIERFKNQKSLASYSLLAPRADDTGEDDPSHSPKGRHLGLRGNRTLKWAFIEAAHGAVRSGGKWRAIFDRATDGGKKNRNRGYIKVARELVKVVYAVWAKGVDYQVIPPGRPGRKNNKKKSRSETGQLLHPMVHA</sequence>
<dbReference type="GO" id="GO:0004803">
    <property type="term" value="F:transposase activity"/>
    <property type="evidence" value="ECO:0007669"/>
    <property type="project" value="InterPro"/>
</dbReference>
<feature type="compositionally biased region" description="Basic residues" evidence="1">
    <location>
        <begin position="134"/>
        <end position="143"/>
    </location>
</feature>
<evidence type="ECO:0000256" key="1">
    <source>
        <dbReference type="SAM" id="MobiDB-lite"/>
    </source>
</evidence>
<dbReference type="InterPro" id="IPR047650">
    <property type="entry name" value="Transpos_IS110"/>
</dbReference>
<feature type="domain" description="Transposase IS116/IS110/IS902 C-terminal" evidence="2">
    <location>
        <begin position="2"/>
        <end position="88"/>
    </location>
</feature>
<name>X0UK96_9ZZZZ</name>
<feature type="region of interest" description="Disordered" evidence="1">
    <location>
        <begin position="129"/>
        <end position="157"/>
    </location>
</feature>
<gene>
    <name evidence="3" type="ORF">S01H1_42343</name>
</gene>
<reference evidence="3" key="1">
    <citation type="journal article" date="2014" name="Front. Microbiol.">
        <title>High frequency of phylogenetically diverse reductive dehalogenase-homologous genes in deep subseafloor sedimentary metagenomes.</title>
        <authorList>
            <person name="Kawai M."/>
            <person name="Futagami T."/>
            <person name="Toyoda A."/>
            <person name="Takaki Y."/>
            <person name="Nishi S."/>
            <person name="Hori S."/>
            <person name="Arai W."/>
            <person name="Tsubouchi T."/>
            <person name="Morono Y."/>
            <person name="Uchiyama I."/>
            <person name="Ito T."/>
            <person name="Fujiyama A."/>
            <person name="Inagaki F."/>
            <person name="Takami H."/>
        </authorList>
    </citation>
    <scope>NUCLEOTIDE SEQUENCE</scope>
    <source>
        <strain evidence="3">Expedition CK06-06</strain>
    </source>
</reference>
<evidence type="ECO:0000259" key="2">
    <source>
        <dbReference type="Pfam" id="PF02371"/>
    </source>
</evidence>